<dbReference type="InterPro" id="IPR038765">
    <property type="entry name" value="Papain-like_cys_pep_sf"/>
</dbReference>
<accession>A0ABR7EGW1</accession>
<keyword evidence="4" id="KW-0788">Thiol protease</keyword>
<dbReference type="PANTHER" id="PTHR47053">
    <property type="entry name" value="MUREIN DD-ENDOPEPTIDASE MEPH-RELATED"/>
    <property type="match status" value="1"/>
</dbReference>
<dbReference type="InterPro" id="IPR000064">
    <property type="entry name" value="NLP_P60_dom"/>
</dbReference>
<dbReference type="Gene3D" id="3.90.1720.10">
    <property type="entry name" value="endopeptidase domain like (from Nostoc punctiforme)"/>
    <property type="match status" value="1"/>
</dbReference>
<name>A0ABR7EGW1_9FIRM</name>
<dbReference type="SUPFAM" id="SSF54001">
    <property type="entry name" value="Cysteine proteinases"/>
    <property type="match status" value="1"/>
</dbReference>
<dbReference type="InterPro" id="IPR051202">
    <property type="entry name" value="Peptidase_C40"/>
</dbReference>
<dbReference type="PROSITE" id="PS51935">
    <property type="entry name" value="NLPC_P60"/>
    <property type="match status" value="1"/>
</dbReference>
<reference evidence="7 8" key="1">
    <citation type="submission" date="2020-08" db="EMBL/GenBank/DDBJ databases">
        <title>Genome public.</title>
        <authorList>
            <person name="Liu C."/>
            <person name="Sun Q."/>
        </authorList>
    </citation>
    <scope>NUCLEOTIDE SEQUENCE [LARGE SCALE GENOMIC DNA]</scope>
    <source>
        <strain evidence="7 8">NSJ-35</strain>
    </source>
</reference>
<keyword evidence="3" id="KW-0378">Hydrolase</keyword>
<comment type="caution">
    <text evidence="7">The sequence shown here is derived from an EMBL/GenBank/DDBJ whole genome shotgun (WGS) entry which is preliminary data.</text>
</comment>
<keyword evidence="8" id="KW-1185">Reference proteome</keyword>
<evidence type="ECO:0000313" key="7">
    <source>
        <dbReference type="EMBL" id="MBC5648974.1"/>
    </source>
</evidence>
<organism evidence="7 8">
    <name type="scientific">Christensenella tenuis</name>
    <dbReference type="NCBI Taxonomy" id="2763033"/>
    <lineage>
        <taxon>Bacteria</taxon>
        <taxon>Bacillati</taxon>
        <taxon>Bacillota</taxon>
        <taxon>Clostridia</taxon>
        <taxon>Christensenellales</taxon>
        <taxon>Christensenellaceae</taxon>
        <taxon>Christensenella</taxon>
    </lineage>
</organism>
<evidence type="ECO:0000256" key="5">
    <source>
        <dbReference type="SAM" id="SignalP"/>
    </source>
</evidence>
<sequence length="190" mass="20050">MKKLWYGKRLLGSLLVAALLLFPGVALASGAGGGEALSEEAARGLLTDGTTMGEAVANAALGYVGTPYSQALRDQEGYVDCSSFVQRSLRDAGIEIPGYSAAQAEYCIENGYVLGEGEAAVVGDLVFWSKTGCACGRTHEIHHVGIYMGDGKVAEASSSKGQVVVRDLWETTTWEIAFYARPYAAEPDGE</sequence>
<evidence type="ECO:0000313" key="8">
    <source>
        <dbReference type="Proteomes" id="UP000606889"/>
    </source>
</evidence>
<proteinExistence type="inferred from homology"/>
<feature type="domain" description="NlpC/P60" evidence="6">
    <location>
        <begin position="50"/>
        <end position="185"/>
    </location>
</feature>
<evidence type="ECO:0000256" key="1">
    <source>
        <dbReference type="ARBA" id="ARBA00007074"/>
    </source>
</evidence>
<dbReference type="RefSeq" id="WP_186858426.1">
    <property type="nucleotide sequence ID" value="NZ_JACOON010000006.1"/>
</dbReference>
<dbReference type="Pfam" id="PF00877">
    <property type="entry name" value="NLPC_P60"/>
    <property type="match status" value="1"/>
</dbReference>
<comment type="similarity">
    <text evidence="1">Belongs to the peptidase C40 family.</text>
</comment>
<evidence type="ECO:0000259" key="6">
    <source>
        <dbReference type="PROSITE" id="PS51935"/>
    </source>
</evidence>
<protein>
    <submittedName>
        <fullName evidence="7">C40 family peptidase</fullName>
    </submittedName>
</protein>
<evidence type="ECO:0000256" key="2">
    <source>
        <dbReference type="ARBA" id="ARBA00022670"/>
    </source>
</evidence>
<evidence type="ECO:0000256" key="4">
    <source>
        <dbReference type="ARBA" id="ARBA00022807"/>
    </source>
</evidence>
<dbReference type="Proteomes" id="UP000606889">
    <property type="component" value="Unassembled WGS sequence"/>
</dbReference>
<gene>
    <name evidence="7" type="ORF">H8S18_11550</name>
</gene>
<evidence type="ECO:0000256" key="3">
    <source>
        <dbReference type="ARBA" id="ARBA00022801"/>
    </source>
</evidence>
<dbReference type="PANTHER" id="PTHR47053:SF1">
    <property type="entry name" value="MUREIN DD-ENDOPEPTIDASE MEPH-RELATED"/>
    <property type="match status" value="1"/>
</dbReference>
<feature type="chain" id="PRO_5046736043" evidence="5">
    <location>
        <begin position="29"/>
        <end position="190"/>
    </location>
</feature>
<keyword evidence="2" id="KW-0645">Protease</keyword>
<dbReference type="EMBL" id="JACOON010000006">
    <property type="protein sequence ID" value="MBC5648974.1"/>
    <property type="molecule type" value="Genomic_DNA"/>
</dbReference>
<feature type="signal peptide" evidence="5">
    <location>
        <begin position="1"/>
        <end position="28"/>
    </location>
</feature>
<keyword evidence="5" id="KW-0732">Signal</keyword>